<evidence type="ECO:0000313" key="3">
    <source>
        <dbReference type="EMBL" id="GGF84955.1"/>
    </source>
</evidence>
<evidence type="ECO:0000313" key="4">
    <source>
        <dbReference type="Proteomes" id="UP000605253"/>
    </source>
</evidence>
<dbReference type="PANTHER" id="PTHR45947">
    <property type="entry name" value="SULFOQUINOVOSYL TRANSFERASE SQD2"/>
    <property type="match status" value="1"/>
</dbReference>
<reference evidence="3" key="1">
    <citation type="journal article" date="2014" name="Int. J. Syst. Evol. Microbiol.">
        <title>Complete genome sequence of Corynebacterium casei LMG S-19264T (=DSM 44701T), isolated from a smear-ripened cheese.</title>
        <authorList>
            <consortium name="US DOE Joint Genome Institute (JGI-PGF)"/>
            <person name="Walter F."/>
            <person name="Albersmeier A."/>
            <person name="Kalinowski J."/>
            <person name="Ruckert C."/>
        </authorList>
    </citation>
    <scope>NUCLEOTIDE SEQUENCE</scope>
    <source>
        <strain evidence="3">CGMCC 1.12181</strain>
    </source>
</reference>
<dbReference type="InterPro" id="IPR050194">
    <property type="entry name" value="Glycosyltransferase_grp1"/>
</dbReference>
<dbReference type="InterPro" id="IPR028098">
    <property type="entry name" value="Glyco_trans_4-like_N"/>
</dbReference>
<protein>
    <submittedName>
        <fullName evidence="3">Mannosyltransferase</fullName>
    </submittedName>
</protein>
<dbReference type="Gene3D" id="3.40.50.2000">
    <property type="entry name" value="Glycogen Phosphorylase B"/>
    <property type="match status" value="2"/>
</dbReference>
<dbReference type="InterPro" id="IPR001296">
    <property type="entry name" value="Glyco_trans_1"/>
</dbReference>
<gene>
    <name evidence="3" type="primary">mtfC</name>
    <name evidence="3" type="ORF">GCM10011365_02500</name>
</gene>
<organism evidence="3 4">
    <name type="scientific">Marinicella pacifica</name>
    <dbReference type="NCBI Taxonomy" id="1171543"/>
    <lineage>
        <taxon>Bacteria</taxon>
        <taxon>Pseudomonadati</taxon>
        <taxon>Pseudomonadota</taxon>
        <taxon>Gammaproteobacteria</taxon>
        <taxon>Lysobacterales</taxon>
        <taxon>Marinicellaceae</taxon>
        <taxon>Marinicella</taxon>
    </lineage>
</organism>
<sequence length="379" mass="43605">MNILHIGKFYPPYHGGMETYLRDLAEAQVKQGHQVAVLVHNHHWHGIKSNTVTEQPMPGLTLIRQACLRPVLFTPLMLGLNRQVKRLIRQQSVDVIHLHVPNPGLFMLLINRSAKKVPWVLRWHSDMVTERASRWLRFIYGCIKPFETALLKNSRKILISTPEYIKKSHRLQQFRPHVMVVPLGLNTQHILLPKPLTLNKKPMQILTLGRLSFYKNHRMLIHAMQQLPDMHLTIAGGGDLHQDLQRLIHKLKLTDQIHLTGPVSETEKERLLGGCHVLCLASNDRAESYGMVLLEAMARHKIILAADTPGSGMRWLAEHYERGFTFNYQEVNDLVEKLQLIRHNYQNIMQQPVKFALSIEQTAAALSPIYKEICTEKSP</sequence>
<dbReference type="SUPFAM" id="SSF53756">
    <property type="entry name" value="UDP-Glycosyltransferase/glycogen phosphorylase"/>
    <property type="match status" value="1"/>
</dbReference>
<evidence type="ECO:0000259" key="2">
    <source>
        <dbReference type="Pfam" id="PF13579"/>
    </source>
</evidence>
<dbReference type="AlphaFoldDB" id="A0A917CDN6"/>
<name>A0A917CDN6_9GAMM</name>
<keyword evidence="3" id="KW-0328">Glycosyltransferase</keyword>
<dbReference type="Pfam" id="PF13579">
    <property type="entry name" value="Glyco_trans_4_4"/>
    <property type="match status" value="1"/>
</dbReference>
<feature type="domain" description="Glycosyl transferase family 1" evidence="1">
    <location>
        <begin position="194"/>
        <end position="345"/>
    </location>
</feature>
<dbReference type="Pfam" id="PF00534">
    <property type="entry name" value="Glycos_transf_1"/>
    <property type="match status" value="1"/>
</dbReference>
<proteinExistence type="predicted"/>
<feature type="domain" description="Glycosyltransferase subfamily 4-like N-terminal" evidence="2">
    <location>
        <begin position="15"/>
        <end position="184"/>
    </location>
</feature>
<dbReference type="PANTHER" id="PTHR45947:SF3">
    <property type="entry name" value="SULFOQUINOVOSYL TRANSFERASE SQD2"/>
    <property type="match status" value="1"/>
</dbReference>
<keyword evidence="3" id="KW-0808">Transferase</keyword>
<evidence type="ECO:0000259" key="1">
    <source>
        <dbReference type="Pfam" id="PF00534"/>
    </source>
</evidence>
<accession>A0A917CDN6</accession>
<dbReference type="EMBL" id="BMEO01000001">
    <property type="protein sequence ID" value="GGF84955.1"/>
    <property type="molecule type" value="Genomic_DNA"/>
</dbReference>
<reference evidence="3" key="2">
    <citation type="submission" date="2020-09" db="EMBL/GenBank/DDBJ databases">
        <authorList>
            <person name="Sun Q."/>
            <person name="Zhou Y."/>
        </authorList>
    </citation>
    <scope>NUCLEOTIDE SEQUENCE</scope>
    <source>
        <strain evidence="3">CGMCC 1.12181</strain>
    </source>
</reference>
<comment type="caution">
    <text evidence="3">The sequence shown here is derived from an EMBL/GenBank/DDBJ whole genome shotgun (WGS) entry which is preliminary data.</text>
</comment>
<dbReference type="GO" id="GO:0016757">
    <property type="term" value="F:glycosyltransferase activity"/>
    <property type="evidence" value="ECO:0007669"/>
    <property type="project" value="UniProtKB-KW"/>
</dbReference>
<dbReference type="Proteomes" id="UP000605253">
    <property type="component" value="Unassembled WGS sequence"/>
</dbReference>
<dbReference type="RefSeq" id="WP_188363847.1">
    <property type="nucleotide sequence ID" value="NZ_BAABJF010000011.1"/>
</dbReference>
<keyword evidence="4" id="KW-1185">Reference proteome</keyword>